<evidence type="ECO:0000256" key="2">
    <source>
        <dbReference type="ARBA" id="ARBA00022448"/>
    </source>
</evidence>
<feature type="transmembrane region" description="Helical" evidence="6">
    <location>
        <begin position="32"/>
        <end position="53"/>
    </location>
</feature>
<feature type="transmembrane region" description="Helical" evidence="6">
    <location>
        <begin position="91"/>
        <end position="110"/>
    </location>
</feature>
<dbReference type="PROSITE" id="PS50928">
    <property type="entry name" value="ABC_TM1"/>
    <property type="match status" value="1"/>
</dbReference>
<evidence type="ECO:0000259" key="8">
    <source>
        <dbReference type="PROSITE" id="PS50928"/>
    </source>
</evidence>
<evidence type="ECO:0000256" key="3">
    <source>
        <dbReference type="ARBA" id="ARBA00022692"/>
    </source>
</evidence>
<keyword evidence="10" id="KW-1185">Reference proteome</keyword>
<protein>
    <submittedName>
        <fullName evidence="9">ABC transporter permease subunit</fullName>
    </submittedName>
</protein>
<organism evidence="9 10">
    <name type="scientific">Terrabacter aeriphilus</name>
    <dbReference type="NCBI Taxonomy" id="515662"/>
    <lineage>
        <taxon>Bacteria</taxon>
        <taxon>Bacillati</taxon>
        <taxon>Actinomycetota</taxon>
        <taxon>Actinomycetes</taxon>
        <taxon>Micrococcales</taxon>
        <taxon>Intrasporangiaceae</taxon>
        <taxon>Terrabacter</taxon>
    </lineage>
</organism>
<dbReference type="PANTHER" id="PTHR30177:SF33">
    <property type="entry name" value="POSSIBLE OSMOPROTECTANT (GLYCINE BETAINE_CARNITINE_CHOLINE_L-PROLINE) TRANSPORT INTEGRAL MEMBRANE PROTEIN ABC TRANSPORTER PROZ"/>
    <property type="match status" value="1"/>
</dbReference>
<evidence type="ECO:0000313" key="10">
    <source>
        <dbReference type="Proteomes" id="UP001500427"/>
    </source>
</evidence>
<evidence type="ECO:0000256" key="6">
    <source>
        <dbReference type="RuleBase" id="RU363032"/>
    </source>
</evidence>
<feature type="region of interest" description="Disordered" evidence="7">
    <location>
        <begin position="229"/>
        <end position="288"/>
    </location>
</feature>
<comment type="caution">
    <text evidence="9">The sequence shown here is derived from an EMBL/GenBank/DDBJ whole genome shotgun (WGS) entry which is preliminary data.</text>
</comment>
<keyword evidence="4 6" id="KW-1133">Transmembrane helix</keyword>
<feature type="transmembrane region" description="Helical" evidence="6">
    <location>
        <begin position="59"/>
        <end position="79"/>
    </location>
</feature>
<keyword evidence="5 6" id="KW-0472">Membrane</keyword>
<dbReference type="CDD" id="cd06261">
    <property type="entry name" value="TM_PBP2"/>
    <property type="match status" value="1"/>
</dbReference>
<dbReference type="InterPro" id="IPR051204">
    <property type="entry name" value="ABC_transp_perm/SBD"/>
</dbReference>
<evidence type="ECO:0000256" key="1">
    <source>
        <dbReference type="ARBA" id="ARBA00004141"/>
    </source>
</evidence>
<comment type="similarity">
    <text evidence="6">Belongs to the binding-protein-dependent transport system permease family.</text>
</comment>
<feature type="domain" description="ABC transmembrane type-1" evidence="8">
    <location>
        <begin position="26"/>
        <end position="211"/>
    </location>
</feature>
<dbReference type="Pfam" id="PF00528">
    <property type="entry name" value="BPD_transp_1"/>
    <property type="match status" value="1"/>
</dbReference>
<evidence type="ECO:0000256" key="5">
    <source>
        <dbReference type="ARBA" id="ARBA00023136"/>
    </source>
</evidence>
<comment type="subcellular location">
    <subcellularLocation>
        <location evidence="6">Cell membrane</location>
        <topology evidence="6">Multi-pass membrane protein</topology>
    </subcellularLocation>
    <subcellularLocation>
        <location evidence="1">Membrane</location>
        <topology evidence="1">Multi-pass membrane protein</topology>
    </subcellularLocation>
</comment>
<feature type="transmembrane region" description="Helical" evidence="6">
    <location>
        <begin position="194"/>
        <end position="214"/>
    </location>
</feature>
<keyword evidence="3 6" id="KW-0812">Transmembrane</keyword>
<dbReference type="RefSeq" id="WP_345508002.1">
    <property type="nucleotide sequence ID" value="NZ_BAABIW010000017.1"/>
</dbReference>
<reference evidence="10" key="1">
    <citation type="journal article" date="2019" name="Int. J. Syst. Evol. Microbiol.">
        <title>The Global Catalogue of Microorganisms (GCM) 10K type strain sequencing project: providing services to taxonomists for standard genome sequencing and annotation.</title>
        <authorList>
            <consortium name="The Broad Institute Genomics Platform"/>
            <consortium name="The Broad Institute Genome Sequencing Center for Infectious Disease"/>
            <person name="Wu L."/>
            <person name="Ma J."/>
        </authorList>
    </citation>
    <scope>NUCLEOTIDE SEQUENCE [LARGE SCALE GENOMIC DNA]</scope>
    <source>
        <strain evidence="10">JCM 17687</strain>
    </source>
</reference>
<dbReference type="Gene3D" id="1.10.3720.10">
    <property type="entry name" value="MetI-like"/>
    <property type="match status" value="1"/>
</dbReference>
<dbReference type="InterPro" id="IPR000515">
    <property type="entry name" value="MetI-like"/>
</dbReference>
<dbReference type="SUPFAM" id="SSF161098">
    <property type="entry name" value="MetI-like"/>
    <property type="match status" value="1"/>
</dbReference>
<proteinExistence type="inferred from homology"/>
<gene>
    <name evidence="9" type="ORF">GCM10023258_26830</name>
</gene>
<feature type="transmembrane region" description="Helical" evidence="6">
    <location>
        <begin position="158"/>
        <end position="182"/>
    </location>
</feature>
<dbReference type="Proteomes" id="UP001500427">
    <property type="component" value="Unassembled WGS sequence"/>
</dbReference>
<evidence type="ECO:0000313" key="9">
    <source>
        <dbReference type="EMBL" id="GAA5029996.1"/>
    </source>
</evidence>
<dbReference type="InterPro" id="IPR035906">
    <property type="entry name" value="MetI-like_sf"/>
</dbReference>
<sequence length="288" mass="29768">MTFDKIWGWFSDPVNWQGADGVPTRVLEHLRYTGITLAIALVIAVPLGAWVGHSGRMRWLVTAANAARAVPSLGLLFAVSMVVGPLIQSDLAFVIPSIAVLVLLAVPPLLSGTYAGIESVDPAARDAARGMGMTGWQVLTRVEAPCALPLFLSGLRSAALQVIATATIAASVSLGGLGRYLIDGLASRDYLQMLCGSILVAVLALVADGALALLETRAVSPGISGRAAGVARARHHTPPGSDTRSDPDPDGEHHDDPDPRRAALVGSGGAVPDEAPASAGTPSERDRT</sequence>
<evidence type="ECO:0000256" key="4">
    <source>
        <dbReference type="ARBA" id="ARBA00022989"/>
    </source>
</evidence>
<dbReference type="PANTHER" id="PTHR30177">
    <property type="entry name" value="GLYCINE BETAINE/L-PROLINE TRANSPORT SYSTEM PERMEASE PROTEIN PROW"/>
    <property type="match status" value="1"/>
</dbReference>
<feature type="compositionally biased region" description="Basic and acidic residues" evidence="7">
    <location>
        <begin position="243"/>
        <end position="261"/>
    </location>
</feature>
<accession>A0ABP9JHF3</accession>
<name>A0ABP9JHF3_9MICO</name>
<keyword evidence="2 6" id="KW-0813">Transport</keyword>
<dbReference type="EMBL" id="BAABIW010000017">
    <property type="protein sequence ID" value="GAA5029996.1"/>
    <property type="molecule type" value="Genomic_DNA"/>
</dbReference>
<evidence type="ECO:0000256" key="7">
    <source>
        <dbReference type="SAM" id="MobiDB-lite"/>
    </source>
</evidence>